<evidence type="ECO:0000256" key="1">
    <source>
        <dbReference type="SAM" id="MobiDB-lite"/>
    </source>
</evidence>
<accession>A0A934K6H1</accession>
<comment type="caution">
    <text evidence="2">The sequence shown here is derived from an EMBL/GenBank/DDBJ whole genome shotgun (WGS) entry which is preliminary data.</text>
</comment>
<organism evidence="2 3">
    <name type="scientific">Candidatus Nephthysia bennettiae</name>
    <dbReference type="NCBI Taxonomy" id="3127016"/>
    <lineage>
        <taxon>Bacteria</taxon>
        <taxon>Bacillati</taxon>
        <taxon>Candidatus Dormiibacterota</taxon>
        <taxon>Candidatus Dormibacteria</taxon>
        <taxon>Candidatus Dormibacterales</taxon>
        <taxon>Candidatus Dormibacteraceae</taxon>
        <taxon>Candidatus Nephthysia</taxon>
    </lineage>
</organism>
<evidence type="ECO:0000313" key="3">
    <source>
        <dbReference type="Proteomes" id="UP000612893"/>
    </source>
</evidence>
<dbReference type="RefSeq" id="WP_338198455.1">
    <property type="nucleotide sequence ID" value="NZ_JAEKNR010000013.1"/>
</dbReference>
<gene>
    <name evidence="2" type="ORF">JF922_00855</name>
</gene>
<dbReference type="AlphaFoldDB" id="A0A934K6H1"/>
<keyword evidence="3" id="KW-1185">Reference proteome</keyword>
<name>A0A934K6H1_9BACT</name>
<sequence length="59" mass="6370">MRPSRDRREHPGIPESMLVVSFPGGGHLSIEFTDDAPDDDQPRLGAPGGQVFTIAPVRS</sequence>
<protein>
    <submittedName>
        <fullName evidence="2">Uncharacterized protein</fullName>
    </submittedName>
</protein>
<feature type="region of interest" description="Disordered" evidence="1">
    <location>
        <begin position="31"/>
        <end position="59"/>
    </location>
</feature>
<evidence type="ECO:0000313" key="2">
    <source>
        <dbReference type="EMBL" id="MBJ7596625.1"/>
    </source>
</evidence>
<reference evidence="2" key="1">
    <citation type="submission" date="2020-10" db="EMBL/GenBank/DDBJ databases">
        <title>Ca. Dormibacterota MAGs.</title>
        <authorList>
            <person name="Montgomery K."/>
        </authorList>
    </citation>
    <scope>NUCLEOTIDE SEQUENCE [LARGE SCALE GENOMIC DNA]</scope>
    <source>
        <strain evidence="2">SC8812_S17_10</strain>
    </source>
</reference>
<dbReference type="EMBL" id="JAEKNR010000013">
    <property type="protein sequence ID" value="MBJ7596625.1"/>
    <property type="molecule type" value="Genomic_DNA"/>
</dbReference>
<proteinExistence type="predicted"/>
<dbReference type="Proteomes" id="UP000612893">
    <property type="component" value="Unassembled WGS sequence"/>
</dbReference>